<keyword evidence="1" id="KW-0732">Signal</keyword>
<evidence type="ECO:0000313" key="2">
    <source>
        <dbReference type="EMBL" id="BAX78679.1"/>
    </source>
</evidence>
<reference evidence="3" key="2">
    <citation type="journal article" date="2020" name="Antonie Van Leeuwenhoek">
        <title>Labilibaculum antarcticum sp. nov., a novel facultative anaerobic, psychrotorelant bacterium isolated from marine sediment of Antarctica.</title>
        <authorList>
            <person name="Watanabe M."/>
            <person name="Kojima H."/>
            <person name="Fukui M."/>
        </authorList>
    </citation>
    <scope>NUCLEOTIDE SEQUENCE [LARGE SCALE GENOMIC DNA]</scope>
    <source>
        <strain evidence="3">SPP2</strain>
    </source>
</reference>
<reference evidence="2 3" key="1">
    <citation type="journal article" date="2018" name="Mar. Genomics">
        <title>Complete genome sequence of Marinifilaceae bacterium strain SPP2, isolated from the Antarctic marine sediment.</title>
        <authorList>
            <person name="Watanabe M."/>
            <person name="Kojima H."/>
            <person name="Fukui M."/>
        </authorList>
    </citation>
    <scope>NUCLEOTIDE SEQUENCE [LARGE SCALE GENOMIC DNA]</scope>
    <source>
        <strain evidence="2 3">SPP2</strain>
    </source>
</reference>
<protein>
    <recommendedName>
        <fullName evidence="4">Protein BatD</fullName>
    </recommendedName>
</protein>
<evidence type="ECO:0000313" key="3">
    <source>
        <dbReference type="Proteomes" id="UP000218267"/>
    </source>
</evidence>
<dbReference type="RefSeq" id="WP_197705668.1">
    <property type="nucleotide sequence ID" value="NZ_AP018042.1"/>
</dbReference>
<dbReference type="EMBL" id="AP018042">
    <property type="protein sequence ID" value="BAX78679.1"/>
    <property type="molecule type" value="Genomic_DNA"/>
</dbReference>
<proteinExistence type="predicted"/>
<dbReference type="PANTHER" id="PTHR40940:SF2">
    <property type="entry name" value="BATD"/>
    <property type="match status" value="1"/>
</dbReference>
<accession>A0A1Y1CE94</accession>
<dbReference type="Proteomes" id="UP000218267">
    <property type="component" value="Chromosome"/>
</dbReference>
<sequence length="226" mass="24749">MKKIFLSLLTVILIATSVFADEIKFTASAPNVVELGEQFRLTYSVNSKGKNIKIPALNGFRVLMGPSTSSSMSTQIINGKVSSNSSYSYTYVLLAEEEGKFDITPATITIDGETKTSNSLTIEVVEVNKTRQDTQSSQSNNTASDDKITENNLFVKVDLDRKSVYMGEHIVASIKVYTRLTIAGFGDSKFPSFNGFLSQEVPTPGQISLEEKILTGPFTIQESFVN</sequence>
<feature type="signal peptide" evidence="1">
    <location>
        <begin position="1"/>
        <end position="20"/>
    </location>
</feature>
<organism evidence="2 3">
    <name type="scientific">Labilibaculum antarcticum</name>
    <dbReference type="NCBI Taxonomy" id="1717717"/>
    <lineage>
        <taxon>Bacteria</taxon>
        <taxon>Pseudomonadati</taxon>
        <taxon>Bacteroidota</taxon>
        <taxon>Bacteroidia</taxon>
        <taxon>Marinilabiliales</taxon>
        <taxon>Marinifilaceae</taxon>
        <taxon>Labilibaculum</taxon>
    </lineage>
</organism>
<feature type="chain" id="PRO_5013231373" description="Protein BatD" evidence="1">
    <location>
        <begin position="21"/>
        <end position="226"/>
    </location>
</feature>
<keyword evidence="3" id="KW-1185">Reference proteome</keyword>
<dbReference type="KEGG" id="mbas:ALGA_0284"/>
<name>A0A1Y1CE94_9BACT</name>
<dbReference type="Pfam" id="PF13584">
    <property type="entry name" value="BatD"/>
    <property type="match status" value="1"/>
</dbReference>
<evidence type="ECO:0008006" key="4">
    <source>
        <dbReference type="Google" id="ProtNLM"/>
    </source>
</evidence>
<evidence type="ECO:0000256" key="1">
    <source>
        <dbReference type="SAM" id="SignalP"/>
    </source>
</evidence>
<dbReference type="AlphaFoldDB" id="A0A1Y1CE94"/>
<dbReference type="PANTHER" id="PTHR40940">
    <property type="entry name" value="PROTEIN BATD-RELATED"/>
    <property type="match status" value="1"/>
</dbReference>
<gene>
    <name evidence="2" type="ORF">ALGA_0284</name>
</gene>
<dbReference type="InterPro" id="IPR025738">
    <property type="entry name" value="BatD"/>
</dbReference>